<sequence>MNLTCYIVDDEHHCITFITDLIRETQLFRIIGTTTDPRTAVTEIKELKPDVIFTDINMPYISGIDLAAQVEHIGLVVFISSDILYSHPRIDLQKSMFLGKPVSSREFSKAAAQIKSRLGHKG</sequence>
<dbReference type="InterPro" id="IPR011006">
    <property type="entry name" value="CheY-like_superfamily"/>
</dbReference>
<evidence type="ECO:0000256" key="1">
    <source>
        <dbReference type="ARBA" id="ARBA00022553"/>
    </source>
</evidence>
<keyword evidence="1 2" id="KW-0597">Phosphoprotein</keyword>
<dbReference type="PROSITE" id="PS50110">
    <property type="entry name" value="RESPONSE_REGULATORY"/>
    <property type="match status" value="1"/>
</dbReference>
<dbReference type="SMART" id="SM00448">
    <property type="entry name" value="REC"/>
    <property type="match status" value="1"/>
</dbReference>
<dbReference type="GO" id="GO:0000160">
    <property type="term" value="P:phosphorelay signal transduction system"/>
    <property type="evidence" value="ECO:0007669"/>
    <property type="project" value="InterPro"/>
</dbReference>
<dbReference type="Gene3D" id="3.40.50.2300">
    <property type="match status" value="1"/>
</dbReference>
<dbReference type="RefSeq" id="WP_066749896.1">
    <property type="nucleotide sequence ID" value="NZ_CP015199.1"/>
</dbReference>
<name>A0A172XQD8_9FLAO</name>
<dbReference type="STRING" id="1685010.A0O34_00090"/>
<evidence type="ECO:0000313" key="4">
    <source>
        <dbReference type="EMBL" id="ANF49052.1"/>
    </source>
</evidence>
<dbReference type="EMBL" id="CP015199">
    <property type="protein sequence ID" value="ANF49052.1"/>
    <property type="molecule type" value="Genomic_DNA"/>
</dbReference>
<proteinExistence type="predicted"/>
<evidence type="ECO:0000313" key="5">
    <source>
        <dbReference type="Proteomes" id="UP000077824"/>
    </source>
</evidence>
<gene>
    <name evidence="4" type="ORF">A0O34_00090</name>
</gene>
<dbReference type="AlphaFoldDB" id="A0A172XQD8"/>
<keyword evidence="5" id="KW-1185">Reference proteome</keyword>
<dbReference type="Pfam" id="PF00072">
    <property type="entry name" value="Response_reg"/>
    <property type="match status" value="1"/>
</dbReference>
<reference evidence="4 5" key="1">
    <citation type="submission" date="2016-04" db="EMBL/GenBank/DDBJ databases">
        <title>Complete Genome Sequence of Chryseobacterium sp. IHBB 10212.</title>
        <authorList>
            <person name="Pal M."/>
            <person name="Swarnkar M.K."/>
            <person name="Kaushal K."/>
            <person name="Chhibber S."/>
            <person name="Singh A.K."/>
            <person name="Gulati A."/>
        </authorList>
    </citation>
    <scope>NUCLEOTIDE SEQUENCE [LARGE SCALE GENOMIC DNA]</scope>
    <source>
        <strain evidence="4 5">IHBB 10212</strain>
    </source>
</reference>
<dbReference type="SUPFAM" id="SSF52172">
    <property type="entry name" value="CheY-like"/>
    <property type="match status" value="1"/>
</dbReference>
<organism evidence="4 5">
    <name type="scientific">Chryseobacterium glaciei</name>
    <dbReference type="NCBI Taxonomy" id="1685010"/>
    <lineage>
        <taxon>Bacteria</taxon>
        <taxon>Pseudomonadati</taxon>
        <taxon>Bacteroidota</taxon>
        <taxon>Flavobacteriia</taxon>
        <taxon>Flavobacteriales</taxon>
        <taxon>Weeksellaceae</taxon>
        <taxon>Chryseobacterium group</taxon>
        <taxon>Chryseobacterium</taxon>
    </lineage>
</organism>
<dbReference type="PANTHER" id="PTHR44591">
    <property type="entry name" value="STRESS RESPONSE REGULATOR PROTEIN 1"/>
    <property type="match status" value="1"/>
</dbReference>
<protein>
    <recommendedName>
        <fullName evidence="3">Response regulatory domain-containing protein</fullName>
    </recommendedName>
</protein>
<dbReference type="PANTHER" id="PTHR44591:SF3">
    <property type="entry name" value="RESPONSE REGULATORY DOMAIN-CONTAINING PROTEIN"/>
    <property type="match status" value="1"/>
</dbReference>
<feature type="domain" description="Response regulatory" evidence="3">
    <location>
        <begin position="4"/>
        <end position="115"/>
    </location>
</feature>
<dbReference type="InterPro" id="IPR050595">
    <property type="entry name" value="Bact_response_regulator"/>
</dbReference>
<dbReference type="Proteomes" id="UP000077824">
    <property type="component" value="Chromosome"/>
</dbReference>
<dbReference type="KEGG" id="chh:A0O34_00090"/>
<accession>A0A172XQD8</accession>
<feature type="modified residue" description="4-aspartylphosphate" evidence="2">
    <location>
        <position position="55"/>
    </location>
</feature>
<evidence type="ECO:0000256" key="2">
    <source>
        <dbReference type="PROSITE-ProRule" id="PRU00169"/>
    </source>
</evidence>
<evidence type="ECO:0000259" key="3">
    <source>
        <dbReference type="PROSITE" id="PS50110"/>
    </source>
</evidence>
<dbReference type="InterPro" id="IPR001789">
    <property type="entry name" value="Sig_transdc_resp-reg_receiver"/>
</dbReference>
<dbReference type="OrthoDB" id="2168082at2"/>